<dbReference type="EMBL" id="CAVMJV010000043">
    <property type="protein sequence ID" value="CAK5081104.1"/>
    <property type="molecule type" value="Genomic_DNA"/>
</dbReference>
<organism evidence="1 2">
    <name type="scientific">Meloidogyne enterolobii</name>
    <name type="common">Root-knot nematode worm</name>
    <name type="synonym">Meloidogyne mayaguensis</name>
    <dbReference type="NCBI Taxonomy" id="390850"/>
    <lineage>
        <taxon>Eukaryota</taxon>
        <taxon>Metazoa</taxon>
        <taxon>Ecdysozoa</taxon>
        <taxon>Nematoda</taxon>
        <taxon>Chromadorea</taxon>
        <taxon>Rhabditida</taxon>
        <taxon>Tylenchina</taxon>
        <taxon>Tylenchomorpha</taxon>
        <taxon>Tylenchoidea</taxon>
        <taxon>Meloidogynidae</taxon>
        <taxon>Meloidogyninae</taxon>
        <taxon>Meloidogyne</taxon>
    </lineage>
</organism>
<evidence type="ECO:0000313" key="1">
    <source>
        <dbReference type="EMBL" id="CAK5081104.1"/>
    </source>
</evidence>
<name>A0ACB0ZR85_MELEN</name>
<evidence type="ECO:0000313" key="2">
    <source>
        <dbReference type="Proteomes" id="UP001497535"/>
    </source>
</evidence>
<accession>A0ACB0ZR85</accession>
<sequence>MWRLLSIILVFSFIDGTILRLSQVNASLSSSHQSKVPVDVELQAGLLRGFESIFLHKRVRSFLGVPFAEPPIGELRFLPPRLKKPWNGWIKCGNIGKVNIIKWKKMNFD</sequence>
<reference evidence="1" key="1">
    <citation type="submission" date="2023-11" db="EMBL/GenBank/DDBJ databases">
        <authorList>
            <person name="Poullet M."/>
        </authorList>
    </citation>
    <scope>NUCLEOTIDE SEQUENCE</scope>
    <source>
        <strain evidence="1">E1834</strain>
    </source>
</reference>
<comment type="caution">
    <text evidence="1">The sequence shown here is derived from an EMBL/GenBank/DDBJ whole genome shotgun (WGS) entry which is preliminary data.</text>
</comment>
<protein>
    <submittedName>
        <fullName evidence="1">Uncharacterized protein</fullName>
    </submittedName>
</protein>
<gene>
    <name evidence="1" type="ORF">MENTE1834_LOCUS28318</name>
</gene>
<proteinExistence type="predicted"/>
<keyword evidence="2" id="KW-1185">Reference proteome</keyword>
<dbReference type="Proteomes" id="UP001497535">
    <property type="component" value="Unassembled WGS sequence"/>
</dbReference>